<reference evidence="3" key="1">
    <citation type="journal article" date="2013" name="Genome Announc.">
        <title>Draft genome sequence of the ascomycete Phaeoacremonium aleophilum strain UCR-PA7, a causal agent of the esca disease complex in grapevines.</title>
        <authorList>
            <person name="Blanco-Ulate B."/>
            <person name="Rolshausen P."/>
            <person name="Cantu D."/>
        </authorList>
    </citation>
    <scope>NUCLEOTIDE SEQUENCE [LARGE SCALE GENOMIC DNA]</scope>
    <source>
        <strain evidence="3">UCR-PA7</strain>
    </source>
</reference>
<dbReference type="OrthoDB" id="5411773at2759"/>
<accession>R8BQ10</accession>
<dbReference type="eggNOG" id="ENOG502S1YP">
    <property type="taxonomic scope" value="Eukaryota"/>
</dbReference>
<dbReference type="AlphaFoldDB" id="R8BQ10"/>
<evidence type="ECO:0000313" key="3">
    <source>
        <dbReference type="Proteomes" id="UP000014074"/>
    </source>
</evidence>
<name>R8BQ10_PHAM7</name>
<dbReference type="KEGG" id="tmn:UCRPA7_3147"/>
<evidence type="ECO:0000313" key="2">
    <source>
        <dbReference type="EMBL" id="EOO01365.1"/>
    </source>
</evidence>
<organism evidence="2 3">
    <name type="scientific">Phaeoacremonium minimum (strain UCR-PA7)</name>
    <name type="common">Esca disease fungus</name>
    <name type="synonym">Togninia minima</name>
    <dbReference type="NCBI Taxonomy" id="1286976"/>
    <lineage>
        <taxon>Eukaryota</taxon>
        <taxon>Fungi</taxon>
        <taxon>Dikarya</taxon>
        <taxon>Ascomycota</taxon>
        <taxon>Pezizomycotina</taxon>
        <taxon>Sordariomycetes</taxon>
        <taxon>Sordariomycetidae</taxon>
        <taxon>Togniniales</taxon>
        <taxon>Togniniaceae</taxon>
        <taxon>Phaeoacremonium</taxon>
    </lineage>
</organism>
<dbReference type="Proteomes" id="UP000014074">
    <property type="component" value="Unassembled WGS sequence"/>
</dbReference>
<sequence length="288" mass="31701">MSAIFADASDSSLALFKEVFEKERKGLSKNNKKRKREQLDLENDKFGDYYDEDSLSSSGGSEPPTPQKAGRLAEIEDDAASWTNSCLSESVQLRLRIFSLLSKACYECPGLLVINLDDLYIDFARRIKELPLSAFSLFISSQATPLVRDAYVSLLRAVIPSFMPSSSPDPWKIDPETDKINGLSVQIMEKCFLPFAANVVGAEANAKLSLLLEAMLRGLWAYGDIPYSRSLAKAVEKGIQARNEKAKKKGARGKGDVGDKAALDILSASSRRLSLLMDVIEAESMDDD</sequence>
<keyword evidence="3" id="KW-1185">Reference proteome</keyword>
<feature type="region of interest" description="Disordered" evidence="1">
    <location>
        <begin position="26"/>
        <end position="70"/>
    </location>
</feature>
<evidence type="ECO:0000256" key="1">
    <source>
        <dbReference type="SAM" id="MobiDB-lite"/>
    </source>
</evidence>
<dbReference type="GeneID" id="19323468"/>
<proteinExistence type="predicted"/>
<dbReference type="EMBL" id="KB933003">
    <property type="protein sequence ID" value="EOO01365.1"/>
    <property type="molecule type" value="Genomic_DNA"/>
</dbReference>
<protein>
    <submittedName>
        <fullName evidence="2">Putative major facilitator superfamily transporter protein</fullName>
    </submittedName>
</protein>
<gene>
    <name evidence="2" type="ORF">UCRPA7_3147</name>
</gene>
<dbReference type="HOGENOM" id="CLU_967041_0_0_1"/>
<feature type="compositionally biased region" description="Basic and acidic residues" evidence="1">
    <location>
        <begin position="37"/>
        <end position="48"/>
    </location>
</feature>
<dbReference type="RefSeq" id="XP_007913903.1">
    <property type="nucleotide sequence ID" value="XM_007915712.1"/>
</dbReference>